<dbReference type="SUPFAM" id="SSF53187">
    <property type="entry name" value="Zn-dependent exopeptidases"/>
    <property type="match status" value="1"/>
</dbReference>
<comment type="caution">
    <text evidence="4">The sequence shown here is derived from an EMBL/GenBank/DDBJ whole genome shotgun (WGS) entry which is preliminary data.</text>
</comment>
<dbReference type="GO" id="GO:0009253">
    <property type="term" value="P:peptidoglycan catabolic process"/>
    <property type="evidence" value="ECO:0007669"/>
    <property type="project" value="InterPro"/>
</dbReference>
<dbReference type="SMART" id="SM00646">
    <property type="entry name" value="Ami_3"/>
    <property type="match status" value="1"/>
</dbReference>
<dbReference type="EMBL" id="ASQA01000009">
    <property type="protein sequence ID" value="ETT87213.1"/>
    <property type="molecule type" value="Genomic_DNA"/>
</dbReference>
<dbReference type="PANTHER" id="PTHR30404:SF0">
    <property type="entry name" value="N-ACETYLMURAMOYL-L-ALANINE AMIDASE AMIC"/>
    <property type="match status" value="1"/>
</dbReference>
<feature type="transmembrane region" description="Helical" evidence="2">
    <location>
        <begin position="20"/>
        <end position="40"/>
    </location>
</feature>
<feature type="domain" description="MurNAc-LAA" evidence="3">
    <location>
        <begin position="132"/>
        <end position="253"/>
    </location>
</feature>
<keyword evidence="2" id="KW-0472">Membrane</keyword>
<dbReference type="eggNOG" id="COG0860">
    <property type="taxonomic scope" value="Bacteria"/>
</dbReference>
<dbReference type="PATRIC" id="fig|1227360.4.peg.736"/>
<evidence type="ECO:0000256" key="1">
    <source>
        <dbReference type="ARBA" id="ARBA00022801"/>
    </source>
</evidence>
<dbReference type="Pfam" id="PF01520">
    <property type="entry name" value="Amidase_3"/>
    <property type="match status" value="1"/>
</dbReference>
<dbReference type="Proteomes" id="UP000019062">
    <property type="component" value="Unassembled WGS sequence"/>
</dbReference>
<dbReference type="GO" id="GO:0030288">
    <property type="term" value="C:outer membrane-bounded periplasmic space"/>
    <property type="evidence" value="ECO:0007669"/>
    <property type="project" value="TreeGrafter"/>
</dbReference>
<dbReference type="Gene3D" id="3.40.630.40">
    <property type="entry name" value="Zn-dependent exopeptidases"/>
    <property type="match status" value="1"/>
</dbReference>
<name>W4F2X4_9BACL</name>
<keyword evidence="2" id="KW-0812">Transmembrane</keyword>
<keyword evidence="5" id="KW-1185">Reference proteome</keyword>
<dbReference type="CDD" id="cd02696">
    <property type="entry name" value="MurNAc-LAA"/>
    <property type="match status" value="1"/>
</dbReference>
<dbReference type="GO" id="GO:0008745">
    <property type="term" value="F:N-acetylmuramoyl-L-alanine amidase activity"/>
    <property type="evidence" value="ECO:0007669"/>
    <property type="project" value="InterPro"/>
</dbReference>
<dbReference type="InterPro" id="IPR050695">
    <property type="entry name" value="N-acetylmuramoyl_amidase_3"/>
</dbReference>
<protein>
    <submittedName>
        <fullName evidence="4">N-acetylmuramoyl-L-alanine amidase</fullName>
    </submittedName>
</protein>
<dbReference type="InterPro" id="IPR002508">
    <property type="entry name" value="MurNAc-LAA_cat"/>
</dbReference>
<organism evidence="4 5">
    <name type="scientific">Viridibacillus arenosi FSL R5-213</name>
    <dbReference type="NCBI Taxonomy" id="1227360"/>
    <lineage>
        <taxon>Bacteria</taxon>
        <taxon>Bacillati</taxon>
        <taxon>Bacillota</taxon>
        <taxon>Bacilli</taxon>
        <taxon>Bacillales</taxon>
        <taxon>Caryophanaceae</taxon>
        <taxon>Viridibacillus</taxon>
    </lineage>
</organism>
<keyword evidence="1" id="KW-0378">Hydrolase</keyword>
<evidence type="ECO:0000259" key="3">
    <source>
        <dbReference type="SMART" id="SM00646"/>
    </source>
</evidence>
<gene>
    <name evidence="4" type="ORF">C176_03653</name>
</gene>
<sequence length="259" mass="29022">MLVLNIVNLFLKGEHMKNVILILFSFIALIAIFSTVPVTAKSAIKKSSKKIIVIDPGHQQYANIDVEQIGPGALKTKYKVTDGTHSPYTNKKESNLTLEASKMLGNTLKKRGYKVIYTRTKQNVNISNRERANIANKSKADIFLRIHADGSIDKKEKGFSILTPSSKNPYISKSINKKSLVISNEIIQKIEKNKKIKDIKGIIYRDNLSGANWSKVPGVLIELGYMTNKEEDKKLADPLYIKSLTNSIADGIDQYIKKK</sequence>
<reference evidence="4 5" key="1">
    <citation type="journal article" date="2014" name="BMC Genomics">
        <title>Genomic comparison of sporeforming bacilli isolated from milk.</title>
        <authorList>
            <person name="Moreno Switt A.I."/>
            <person name="Andrus A.D."/>
            <person name="Ranieri M.L."/>
            <person name="Orsi R.H."/>
            <person name="Ivy R."/>
            <person name="den Bakker H.C."/>
            <person name="Martin N.H."/>
            <person name="Wiedmann M."/>
            <person name="Boor K.J."/>
        </authorList>
    </citation>
    <scope>NUCLEOTIDE SEQUENCE [LARGE SCALE GENOMIC DNA]</scope>
    <source>
        <strain evidence="4 5">FSL R5-213</strain>
    </source>
</reference>
<accession>W4F2X4</accession>
<evidence type="ECO:0000256" key="2">
    <source>
        <dbReference type="SAM" id="Phobius"/>
    </source>
</evidence>
<evidence type="ECO:0000313" key="4">
    <source>
        <dbReference type="EMBL" id="ETT87213.1"/>
    </source>
</evidence>
<evidence type="ECO:0000313" key="5">
    <source>
        <dbReference type="Proteomes" id="UP000019062"/>
    </source>
</evidence>
<dbReference type="AlphaFoldDB" id="W4F2X4"/>
<dbReference type="PANTHER" id="PTHR30404">
    <property type="entry name" value="N-ACETYLMURAMOYL-L-ALANINE AMIDASE"/>
    <property type="match status" value="1"/>
</dbReference>
<keyword evidence="2" id="KW-1133">Transmembrane helix</keyword>
<proteinExistence type="predicted"/>